<keyword evidence="2" id="KW-1185">Reference proteome</keyword>
<organism evidence="1 2">
    <name type="scientific">Ambrosiozyma monospora</name>
    <name type="common">Yeast</name>
    <name type="synonym">Endomycopsis monosporus</name>
    <dbReference type="NCBI Taxonomy" id="43982"/>
    <lineage>
        <taxon>Eukaryota</taxon>
        <taxon>Fungi</taxon>
        <taxon>Dikarya</taxon>
        <taxon>Ascomycota</taxon>
        <taxon>Saccharomycotina</taxon>
        <taxon>Pichiomycetes</taxon>
        <taxon>Pichiales</taxon>
        <taxon>Pichiaceae</taxon>
        <taxon>Ambrosiozyma</taxon>
    </lineage>
</organism>
<dbReference type="Proteomes" id="UP001165064">
    <property type="component" value="Unassembled WGS sequence"/>
</dbReference>
<reference evidence="1" key="1">
    <citation type="submission" date="2023-04" db="EMBL/GenBank/DDBJ databases">
        <title>Ambrosiozyma monospora NBRC 10751.</title>
        <authorList>
            <person name="Ichikawa N."/>
            <person name="Sato H."/>
            <person name="Tonouchi N."/>
        </authorList>
    </citation>
    <scope>NUCLEOTIDE SEQUENCE</scope>
    <source>
        <strain evidence="1">NBRC 10751</strain>
    </source>
</reference>
<evidence type="ECO:0000313" key="2">
    <source>
        <dbReference type="Proteomes" id="UP001165064"/>
    </source>
</evidence>
<sequence>MRLPEAVALLPYCHVDVTDTLNPSDLLAKFSHGGSVATDTVHYILCDTNQVEPFWENGQTCSIKYEKLADFGGHYVLLTKRRYSFDDIV</sequence>
<name>A0ACB5U702_AMBMO</name>
<dbReference type="EMBL" id="BSXS01013025">
    <property type="protein sequence ID" value="GMF03427.1"/>
    <property type="molecule type" value="Genomic_DNA"/>
</dbReference>
<protein>
    <submittedName>
        <fullName evidence="1">Unnamed protein product</fullName>
    </submittedName>
</protein>
<proteinExistence type="predicted"/>
<accession>A0ACB5U702</accession>
<comment type="caution">
    <text evidence="1">The sequence shown here is derived from an EMBL/GenBank/DDBJ whole genome shotgun (WGS) entry which is preliminary data.</text>
</comment>
<gene>
    <name evidence="1" type="ORF">Amon02_001178500</name>
</gene>
<evidence type="ECO:0000313" key="1">
    <source>
        <dbReference type="EMBL" id="GMF03427.1"/>
    </source>
</evidence>